<keyword evidence="1" id="KW-0472">Membrane</keyword>
<keyword evidence="2" id="KW-1185">Reference proteome</keyword>
<feature type="transmembrane region" description="Helical" evidence="1">
    <location>
        <begin position="46"/>
        <end position="69"/>
    </location>
</feature>
<evidence type="ECO:0000256" key="1">
    <source>
        <dbReference type="SAM" id="Phobius"/>
    </source>
</evidence>
<name>A0A0K0FIR2_STRVS</name>
<accession>A0A0K0FIR2</accession>
<protein>
    <submittedName>
        <fullName evidence="3">G-protein coupled receptors family 1 profile domain-containing protein</fullName>
    </submittedName>
</protein>
<reference evidence="3" key="2">
    <citation type="submission" date="2015-08" db="UniProtKB">
        <authorList>
            <consortium name="WormBaseParasite"/>
        </authorList>
    </citation>
    <scope>IDENTIFICATION</scope>
</reference>
<keyword evidence="1" id="KW-1133">Transmembrane helix</keyword>
<organism evidence="2 3">
    <name type="scientific">Strongyloides venezuelensis</name>
    <name type="common">Threadworm</name>
    <dbReference type="NCBI Taxonomy" id="75913"/>
    <lineage>
        <taxon>Eukaryota</taxon>
        <taxon>Metazoa</taxon>
        <taxon>Ecdysozoa</taxon>
        <taxon>Nematoda</taxon>
        <taxon>Chromadorea</taxon>
        <taxon>Rhabditida</taxon>
        <taxon>Tylenchina</taxon>
        <taxon>Panagrolaimomorpha</taxon>
        <taxon>Strongyloidoidea</taxon>
        <taxon>Strongyloididae</taxon>
        <taxon>Strongyloides</taxon>
    </lineage>
</organism>
<sequence>MVVVIFVTTAPLLYMMIGQFFEIDIYYLPNVTCGYEIFSRIPFYEMIQYLNVLIILVLPFLSVFFNYKIYVNATRTMSISNTLHVNEIKILFKGITIQSIFPFICQVPAISYILYYSATRNRVTVVEIAFSSFYYIGNGICIFLSLIIIREFRKMMINDFRGTNIAFPISNTVKTNRIKSIS</sequence>
<feature type="transmembrane region" description="Helical" evidence="1">
    <location>
        <begin position="90"/>
        <end position="116"/>
    </location>
</feature>
<dbReference type="InterPro" id="IPR019421">
    <property type="entry name" value="7TM_GPCR_serpentine_rcpt_Srd"/>
</dbReference>
<evidence type="ECO:0000313" key="3">
    <source>
        <dbReference type="WBParaSite" id="SVE_0878300.1"/>
    </source>
</evidence>
<dbReference type="Proteomes" id="UP000035680">
    <property type="component" value="Unassembled WGS sequence"/>
</dbReference>
<dbReference type="Pfam" id="PF10317">
    <property type="entry name" value="7TM_GPCR_Srd"/>
    <property type="match status" value="1"/>
</dbReference>
<keyword evidence="1" id="KW-0812">Transmembrane</keyword>
<feature type="transmembrane region" description="Helical" evidence="1">
    <location>
        <begin position="128"/>
        <end position="149"/>
    </location>
</feature>
<proteinExistence type="predicted"/>
<dbReference type="AlphaFoldDB" id="A0A0K0FIR2"/>
<dbReference type="WBParaSite" id="SVE_0878300.1">
    <property type="protein sequence ID" value="SVE_0878300.1"/>
    <property type="gene ID" value="SVE_0878300"/>
</dbReference>
<evidence type="ECO:0000313" key="2">
    <source>
        <dbReference type="Proteomes" id="UP000035680"/>
    </source>
</evidence>
<reference evidence="2" key="1">
    <citation type="submission" date="2014-07" db="EMBL/GenBank/DDBJ databases">
        <authorList>
            <person name="Martin A.A"/>
            <person name="De Silva N."/>
        </authorList>
    </citation>
    <scope>NUCLEOTIDE SEQUENCE</scope>
</reference>